<evidence type="ECO:0000256" key="2">
    <source>
        <dbReference type="ARBA" id="ARBA00009152"/>
    </source>
</evidence>
<dbReference type="UniPathway" id="UPA00031">
    <property type="reaction ID" value="UER00013"/>
</dbReference>
<evidence type="ECO:0000256" key="1">
    <source>
        <dbReference type="ARBA" id="ARBA00004970"/>
    </source>
</evidence>
<dbReference type="Proteomes" id="UP000184192">
    <property type="component" value="Unassembled WGS sequence"/>
</dbReference>
<organism evidence="11 12">
    <name type="scientific">Bacteroides stercorirosoris</name>
    <dbReference type="NCBI Taxonomy" id="871324"/>
    <lineage>
        <taxon>Bacteria</taxon>
        <taxon>Pseudomonadati</taxon>
        <taxon>Bacteroidota</taxon>
        <taxon>Bacteroidia</taxon>
        <taxon>Bacteroidales</taxon>
        <taxon>Bacteroidaceae</taxon>
        <taxon>Bacteroides</taxon>
    </lineage>
</organism>
<dbReference type="GO" id="GO:0000105">
    <property type="term" value="P:L-histidine biosynthetic process"/>
    <property type="evidence" value="ECO:0007669"/>
    <property type="project" value="UniProtKB-UniRule"/>
</dbReference>
<dbReference type="OrthoDB" id="9775255at2"/>
<dbReference type="Pfam" id="PF02811">
    <property type="entry name" value="PHP"/>
    <property type="match status" value="1"/>
</dbReference>
<reference evidence="11" key="2">
    <citation type="submission" date="2016-11" db="EMBL/GenBank/DDBJ databases">
        <authorList>
            <person name="Jaros S."/>
            <person name="Januszkiewicz K."/>
            <person name="Wedrychowicz H."/>
        </authorList>
    </citation>
    <scope>NUCLEOTIDE SEQUENCE [LARGE SCALE GENOMIC DNA]</scope>
    <source>
        <strain evidence="11">DSM 26884</strain>
    </source>
</reference>
<reference evidence="12" key="1">
    <citation type="submission" date="2016-11" db="EMBL/GenBank/DDBJ databases">
        <authorList>
            <person name="Varghese N."/>
            <person name="Submissions S."/>
        </authorList>
    </citation>
    <scope>NUCLEOTIDE SEQUENCE [LARGE SCALE GENOMIC DNA]</scope>
    <source>
        <strain evidence="12">DSM 26884</strain>
    </source>
</reference>
<dbReference type="CDD" id="cd12110">
    <property type="entry name" value="PHP_HisPPase_Hisj_like"/>
    <property type="match status" value="1"/>
</dbReference>
<dbReference type="SUPFAM" id="SSF89550">
    <property type="entry name" value="PHP domain-like"/>
    <property type="match status" value="1"/>
</dbReference>
<dbReference type="eggNOG" id="COG1387">
    <property type="taxonomic scope" value="Bacteria"/>
</dbReference>
<keyword evidence="6 8" id="KW-0368">Histidine biosynthesis</keyword>
<reference evidence="10 13" key="3">
    <citation type="submission" date="2018-08" db="EMBL/GenBank/DDBJ databases">
        <title>A genome reference for cultivated species of the human gut microbiota.</title>
        <authorList>
            <person name="Zou Y."/>
            <person name="Xue W."/>
            <person name="Luo G."/>
        </authorList>
    </citation>
    <scope>NUCLEOTIDE SEQUENCE [LARGE SCALE GENOMIC DNA]</scope>
    <source>
        <strain evidence="10 13">OF03-9BH</strain>
    </source>
</reference>
<dbReference type="EMBL" id="QSCF01000032">
    <property type="protein sequence ID" value="RGX77084.1"/>
    <property type="molecule type" value="Genomic_DNA"/>
</dbReference>
<sequence>MKTNYHTHTTRCMHATGSDEDYILSAIKGGYQELGFSDHTPWKYHTDYVADMRMLPEELPDYIESLHSLREKYRNQISIKIGLECEYFPAYTHWLKEQIKEYQLDYILFGNHHYHTDEKFPYFGHHTENLDMLELYEESAIEGMESGLFCCLAHPDLFMRSYPRFDRHCKLVSRHICRTAARLNIPLEYNIGYIAYNEAHGLQTYPCPDFWHIAANEGCTAIIGLDAHDNKDLETTVYYDRAVEELKALKIKRVDKPTFLNCGTAVASCLHAS</sequence>
<dbReference type="InterPro" id="IPR010140">
    <property type="entry name" value="Histidinol_P_phosphatase_HisJ"/>
</dbReference>
<keyword evidence="4 8" id="KW-0028">Amino-acid biosynthesis</keyword>
<dbReference type="EC" id="3.1.3.15" evidence="3 8"/>
<dbReference type="RefSeq" id="WP_025835592.1">
    <property type="nucleotide sequence ID" value="NZ_CABMFG010000032.1"/>
</dbReference>
<dbReference type="EMBL" id="FQZN01000063">
    <property type="protein sequence ID" value="SHJ78783.1"/>
    <property type="molecule type" value="Genomic_DNA"/>
</dbReference>
<evidence type="ECO:0000259" key="9">
    <source>
        <dbReference type="Pfam" id="PF02811"/>
    </source>
</evidence>
<dbReference type="GO" id="GO:0005737">
    <property type="term" value="C:cytoplasm"/>
    <property type="evidence" value="ECO:0007669"/>
    <property type="project" value="TreeGrafter"/>
</dbReference>
<comment type="catalytic activity">
    <reaction evidence="7 8">
        <text>L-histidinol phosphate + H2O = L-histidinol + phosphate</text>
        <dbReference type="Rhea" id="RHEA:14465"/>
        <dbReference type="ChEBI" id="CHEBI:15377"/>
        <dbReference type="ChEBI" id="CHEBI:43474"/>
        <dbReference type="ChEBI" id="CHEBI:57699"/>
        <dbReference type="ChEBI" id="CHEBI:57980"/>
        <dbReference type="EC" id="3.1.3.15"/>
    </reaction>
</comment>
<evidence type="ECO:0000313" key="13">
    <source>
        <dbReference type="Proteomes" id="UP000286075"/>
    </source>
</evidence>
<evidence type="ECO:0000256" key="6">
    <source>
        <dbReference type="ARBA" id="ARBA00023102"/>
    </source>
</evidence>
<keyword evidence="12" id="KW-1185">Reference proteome</keyword>
<evidence type="ECO:0000313" key="10">
    <source>
        <dbReference type="EMBL" id="RGX77084.1"/>
    </source>
</evidence>
<dbReference type="Gene3D" id="3.20.20.140">
    <property type="entry name" value="Metal-dependent hydrolases"/>
    <property type="match status" value="1"/>
</dbReference>
<feature type="domain" description="PHP" evidence="9">
    <location>
        <begin position="5"/>
        <end position="172"/>
    </location>
</feature>
<evidence type="ECO:0000256" key="3">
    <source>
        <dbReference type="ARBA" id="ARBA00013085"/>
    </source>
</evidence>
<evidence type="ECO:0000313" key="11">
    <source>
        <dbReference type="EMBL" id="SHJ78783.1"/>
    </source>
</evidence>
<keyword evidence="5 8" id="KW-0378">Hydrolase</keyword>
<evidence type="ECO:0000256" key="5">
    <source>
        <dbReference type="ARBA" id="ARBA00022801"/>
    </source>
</evidence>
<protein>
    <recommendedName>
        <fullName evidence="3 8">Histidinol-phosphatase</fullName>
        <shortName evidence="8">HolPase</shortName>
        <ecNumber evidence="3 8">3.1.3.15</ecNumber>
    </recommendedName>
</protein>
<comment type="similarity">
    <text evidence="2 8">Belongs to the PHP hydrolase family. HisK subfamily.</text>
</comment>
<dbReference type="GO" id="GO:0004401">
    <property type="term" value="F:histidinol-phosphatase activity"/>
    <property type="evidence" value="ECO:0007669"/>
    <property type="project" value="UniProtKB-UniRule"/>
</dbReference>
<evidence type="ECO:0000256" key="7">
    <source>
        <dbReference type="ARBA" id="ARBA00049158"/>
    </source>
</evidence>
<dbReference type="GeneID" id="92714919"/>
<dbReference type="PANTHER" id="PTHR21039">
    <property type="entry name" value="HISTIDINOL PHOSPHATASE-RELATED"/>
    <property type="match status" value="1"/>
</dbReference>
<name>A0A1M6M677_9BACE</name>
<evidence type="ECO:0000256" key="8">
    <source>
        <dbReference type="RuleBase" id="RU366003"/>
    </source>
</evidence>
<evidence type="ECO:0000313" key="12">
    <source>
        <dbReference type="Proteomes" id="UP000184192"/>
    </source>
</evidence>
<dbReference type="InterPro" id="IPR016195">
    <property type="entry name" value="Pol/histidinol_Pase-like"/>
</dbReference>
<evidence type="ECO:0000256" key="4">
    <source>
        <dbReference type="ARBA" id="ARBA00022605"/>
    </source>
</evidence>
<comment type="pathway">
    <text evidence="1 8">Amino-acid biosynthesis; L-histidine biosynthesis; L-histidine from 5-phospho-alpha-D-ribose 1-diphosphate: step 8/9.</text>
</comment>
<dbReference type="AlphaFoldDB" id="A0A1M6M677"/>
<dbReference type="Proteomes" id="UP000286075">
    <property type="component" value="Unassembled WGS sequence"/>
</dbReference>
<accession>A0A1M6M677</accession>
<proteinExistence type="inferred from homology"/>
<gene>
    <name evidence="10" type="ORF">DXA68_16995</name>
    <name evidence="11" type="ORF">SAMN05444350_1638</name>
</gene>
<dbReference type="InterPro" id="IPR004013">
    <property type="entry name" value="PHP_dom"/>
</dbReference>
<dbReference type="PANTHER" id="PTHR21039:SF0">
    <property type="entry name" value="HISTIDINOL-PHOSPHATASE"/>
    <property type="match status" value="1"/>
</dbReference>